<feature type="binding site" evidence="5">
    <location>
        <position position="92"/>
    </location>
    <ligand>
        <name>S-adenosyl-L-methionine</name>
        <dbReference type="ChEBI" id="CHEBI:59789"/>
    </ligand>
</feature>
<feature type="binding site" evidence="5">
    <location>
        <position position="60"/>
    </location>
    <ligand>
        <name>S-adenosyl-L-methionine</name>
        <dbReference type="ChEBI" id="CHEBI:59789"/>
    </ligand>
</feature>
<sequence length="144" mass="16370">MRWRIVSVGKPRLEYARLGVAFYLRLLRPLAPVELRPVRAGPREAEALLKASEGWLRVVLDERGEALRSRAFADRITRWEDEGVRRVALIVGGAEGLAPEVRAAADWTWSLSPLTLQHELALLVALEQVYRAYTIKRGSAYHRE</sequence>
<dbReference type="OrthoDB" id="9806643at2"/>
<feature type="binding site" evidence="5">
    <location>
        <begin position="111"/>
        <end position="116"/>
    </location>
    <ligand>
        <name>S-adenosyl-L-methionine</name>
        <dbReference type="ChEBI" id="CHEBI:59789"/>
    </ligand>
</feature>
<dbReference type="GO" id="GO:0005737">
    <property type="term" value="C:cytoplasm"/>
    <property type="evidence" value="ECO:0007669"/>
    <property type="project" value="UniProtKB-SubCell"/>
</dbReference>
<keyword evidence="1 5" id="KW-0489">Methyltransferase</keyword>
<dbReference type="SUPFAM" id="SSF75217">
    <property type="entry name" value="alpha/beta knot"/>
    <property type="match status" value="1"/>
</dbReference>
<dbReference type="EMBL" id="BJXN01000001">
    <property type="protein sequence ID" value="GEM88720.1"/>
    <property type="molecule type" value="Genomic_DNA"/>
</dbReference>
<dbReference type="Proteomes" id="UP000321827">
    <property type="component" value="Unassembled WGS sequence"/>
</dbReference>
<organism evidence="6 7">
    <name type="scientific">Oceanithermus desulfurans NBRC 100063</name>
    <dbReference type="NCBI Taxonomy" id="1227550"/>
    <lineage>
        <taxon>Bacteria</taxon>
        <taxon>Thermotogati</taxon>
        <taxon>Deinococcota</taxon>
        <taxon>Deinococci</taxon>
        <taxon>Thermales</taxon>
        <taxon>Thermaceae</taxon>
        <taxon>Oceanithermus</taxon>
    </lineage>
</organism>
<dbReference type="GO" id="GO:0070038">
    <property type="term" value="F:rRNA (pseudouridine-N3-)-methyltransferase activity"/>
    <property type="evidence" value="ECO:0007669"/>
    <property type="project" value="UniProtKB-UniRule"/>
</dbReference>
<dbReference type="HAMAP" id="MF_00658">
    <property type="entry name" value="23SrRNA_methyltr_H"/>
    <property type="match status" value="1"/>
</dbReference>
<dbReference type="PANTHER" id="PTHR33603">
    <property type="entry name" value="METHYLTRANSFERASE"/>
    <property type="match status" value="1"/>
</dbReference>
<evidence type="ECO:0000256" key="5">
    <source>
        <dbReference type="HAMAP-Rule" id="MF_00658"/>
    </source>
</evidence>
<keyword evidence="2 5" id="KW-0808">Transferase</keyword>
<dbReference type="Gene3D" id="3.40.1280.10">
    <property type="match status" value="1"/>
</dbReference>
<name>A0A511RGE2_9DEIN</name>
<reference evidence="6 7" key="1">
    <citation type="submission" date="2019-07" db="EMBL/GenBank/DDBJ databases">
        <title>Whole genome shotgun sequence of Oceanithermus desulfurans NBRC 100063.</title>
        <authorList>
            <person name="Hosoyama A."/>
            <person name="Uohara A."/>
            <person name="Ohji S."/>
            <person name="Ichikawa N."/>
        </authorList>
    </citation>
    <scope>NUCLEOTIDE SEQUENCE [LARGE SCALE GENOMIC DNA]</scope>
    <source>
        <strain evidence="6 7">NBRC 100063</strain>
    </source>
</reference>
<dbReference type="InterPro" id="IPR003742">
    <property type="entry name" value="RlmH-like"/>
</dbReference>
<protein>
    <recommendedName>
        <fullName evidence="5">Ribosomal RNA large subunit methyltransferase H</fullName>
        <ecNumber evidence="5">2.1.1.177</ecNumber>
    </recommendedName>
    <alternativeName>
        <fullName evidence="5">23S rRNA (pseudouridine1915-N3)-methyltransferase</fullName>
    </alternativeName>
    <alternativeName>
        <fullName evidence="5">23S rRNA m3Psi1915 methyltransferase</fullName>
    </alternativeName>
    <alternativeName>
        <fullName evidence="5">rRNA (pseudouridine-N3-)-methyltransferase RlmH</fullName>
    </alternativeName>
</protein>
<comment type="subcellular location">
    <subcellularLocation>
        <location evidence="5">Cytoplasm</location>
    </subcellularLocation>
</comment>
<gene>
    <name evidence="5 6" type="primary">rlmH</name>
    <name evidence="6" type="ORF">ODE01S_01540</name>
</gene>
<comment type="catalytic activity">
    <reaction evidence="5">
        <text>pseudouridine(1915) in 23S rRNA + S-adenosyl-L-methionine = N(3)-methylpseudouridine(1915) in 23S rRNA + S-adenosyl-L-homocysteine + H(+)</text>
        <dbReference type="Rhea" id="RHEA:42752"/>
        <dbReference type="Rhea" id="RHEA-COMP:10221"/>
        <dbReference type="Rhea" id="RHEA-COMP:10222"/>
        <dbReference type="ChEBI" id="CHEBI:15378"/>
        <dbReference type="ChEBI" id="CHEBI:57856"/>
        <dbReference type="ChEBI" id="CHEBI:59789"/>
        <dbReference type="ChEBI" id="CHEBI:65314"/>
        <dbReference type="ChEBI" id="CHEBI:74486"/>
        <dbReference type="EC" id="2.1.1.177"/>
    </reaction>
</comment>
<keyword evidence="5" id="KW-0963">Cytoplasm</keyword>
<dbReference type="CDD" id="cd18081">
    <property type="entry name" value="RlmH-like"/>
    <property type="match status" value="1"/>
</dbReference>
<evidence type="ECO:0000256" key="2">
    <source>
        <dbReference type="ARBA" id="ARBA00022679"/>
    </source>
</evidence>
<keyword evidence="3 5" id="KW-0949">S-adenosyl-L-methionine</keyword>
<comment type="subunit">
    <text evidence="5">Homodimer.</text>
</comment>
<dbReference type="Pfam" id="PF02590">
    <property type="entry name" value="SPOUT_MTase"/>
    <property type="match status" value="1"/>
</dbReference>
<evidence type="ECO:0000313" key="6">
    <source>
        <dbReference type="EMBL" id="GEM88720.1"/>
    </source>
</evidence>
<dbReference type="InterPro" id="IPR029028">
    <property type="entry name" value="Alpha/beta_knot_MTases"/>
</dbReference>
<accession>A0A511RGE2</accession>
<evidence type="ECO:0000313" key="7">
    <source>
        <dbReference type="Proteomes" id="UP000321827"/>
    </source>
</evidence>
<evidence type="ECO:0000256" key="3">
    <source>
        <dbReference type="ARBA" id="ARBA00022691"/>
    </source>
</evidence>
<evidence type="ECO:0000256" key="1">
    <source>
        <dbReference type="ARBA" id="ARBA00022603"/>
    </source>
</evidence>
<evidence type="ECO:0000256" key="4">
    <source>
        <dbReference type="ARBA" id="ARBA00038303"/>
    </source>
</evidence>
<comment type="similarity">
    <text evidence="4 5">Belongs to the RNA methyltransferase RlmH family.</text>
</comment>
<comment type="function">
    <text evidence="5">Specifically methylates the pseudouridine at position 1915 (m3Psi1915) in 23S rRNA.</text>
</comment>
<dbReference type="PIRSF" id="PIRSF004505">
    <property type="entry name" value="MT_bac"/>
    <property type="match status" value="1"/>
</dbReference>
<dbReference type="InterPro" id="IPR029026">
    <property type="entry name" value="tRNA_m1G_MTases_N"/>
</dbReference>
<dbReference type="RefSeq" id="WP_147144849.1">
    <property type="nucleotide sequence ID" value="NZ_BJXN01000001.1"/>
</dbReference>
<comment type="caution">
    <text evidence="6">The sequence shown here is derived from an EMBL/GenBank/DDBJ whole genome shotgun (WGS) entry which is preliminary data.</text>
</comment>
<keyword evidence="5" id="KW-0698">rRNA processing</keyword>
<proteinExistence type="inferred from homology"/>
<dbReference type="EC" id="2.1.1.177" evidence="5"/>
<dbReference type="AlphaFoldDB" id="A0A511RGE2"/>
<dbReference type="PANTHER" id="PTHR33603:SF1">
    <property type="entry name" value="RIBOSOMAL RNA LARGE SUBUNIT METHYLTRANSFERASE H"/>
    <property type="match status" value="1"/>
</dbReference>